<keyword evidence="3" id="KW-0812">Transmembrane</keyword>
<dbReference type="Proteomes" id="UP000694843">
    <property type="component" value="Unplaced"/>
</dbReference>
<comment type="subcellular location">
    <subcellularLocation>
        <location evidence="3">Golgi apparatus</location>
        <location evidence="3">Golgi stack membrane</location>
        <topology evidence="3">Single-pass type II membrane protein</topology>
    </subcellularLocation>
</comment>
<dbReference type="CDD" id="cd11301">
    <property type="entry name" value="Fut1_Fut2_like"/>
    <property type="match status" value="1"/>
</dbReference>
<comment type="similarity">
    <text evidence="3">Belongs to the glycosyltransferase 11 family.</text>
</comment>
<dbReference type="PANTHER" id="PTHR11927:SF9">
    <property type="entry name" value="L-FUCOSYLTRANSFERASE"/>
    <property type="match status" value="1"/>
</dbReference>
<dbReference type="AlphaFoldDB" id="A0A8B7P5P9"/>
<dbReference type="UniPathway" id="UPA00378"/>
<evidence type="ECO:0000256" key="2">
    <source>
        <dbReference type="ARBA" id="ARBA00022679"/>
    </source>
</evidence>
<dbReference type="GeneID" id="108677708"/>
<keyword evidence="3" id="KW-1133">Transmembrane helix</keyword>
<keyword evidence="3" id="KW-0325">Glycoprotein</keyword>
<sequence>MQIMNIAGVMFVGRSPGIVQLLTLVVLVLLGLFYWPFKLTGYNIDFEKYSRITENVNSRSSNCSINSNCSTDVTVVAQFKSLVLRLTGINRTSVVMRLESTLHGAADQLPPLLQILQEFEAKYKCEACVDSRPSPRTVLDFRVRLEHNVHKLGLAMPAIVMNPKGRLGNQMGEYATIYALRKIYNATVVRKPVRRHLEEAFSHLTIPSLERFKEGDWVAAGFDSHRSTFNNVQLAAAGLLGPHPFITPGTPFETCIFAAFRAELREEFRFDDNVTQQAEARLRRVREATAQVEVEGAGLLVTVGIHVRLTDYPHHMESLYSVRNITNCYGSYMKNAINYFLQRHVNVAFLVASDDVNSTRSLIDELRINNVFFSEGTPLVDMYALSMCDHHIITLGTYGFWTAFLGSGTTIFPVIDSTTGYRYSKTLYDSAGLGPPDFVPIPMVQ</sequence>
<keyword evidence="2 3" id="KW-0808">Transferase</keyword>
<dbReference type="PANTHER" id="PTHR11927">
    <property type="entry name" value="GALACTOSIDE 2-L-FUCOSYLTRANSFERASE"/>
    <property type="match status" value="1"/>
</dbReference>
<dbReference type="Pfam" id="PF01531">
    <property type="entry name" value="Glyco_transf_11"/>
    <property type="match status" value="1"/>
</dbReference>
<dbReference type="GO" id="GO:0005975">
    <property type="term" value="P:carbohydrate metabolic process"/>
    <property type="evidence" value="ECO:0007669"/>
    <property type="project" value="InterPro"/>
</dbReference>
<comment type="pathway">
    <text evidence="3">Protein modification; protein glycosylation.</text>
</comment>
<dbReference type="InterPro" id="IPR002516">
    <property type="entry name" value="Glyco_trans_11"/>
</dbReference>
<dbReference type="GO" id="GO:0008107">
    <property type="term" value="F:galactoside 2-alpha-L-fucosyltransferase activity"/>
    <property type="evidence" value="ECO:0007669"/>
    <property type="project" value="InterPro"/>
</dbReference>
<organism evidence="4 5">
    <name type="scientific">Hyalella azteca</name>
    <name type="common">Amphipod</name>
    <dbReference type="NCBI Taxonomy" id="294128"/>
    <lineage>
        <taxon>Eukaryota</taxon>
        <taxon>Metazoa</taxon>
        <taxon>Ecdysozoa</taxon>
        <taxon>Arthropoda</taxon>
        <taxon>Crustacea</taxon>
        <taxon>Multicrustacea</taxon>
        <taxon>Malacostraca</taxon>
        <taxon>Eumalacostraca</taxon>
        <taxon>Peracarida</taxon>
        <taxon>Amphipoda</taxon>
        <taxon>Senticaudata</taxon>
        <taxon>Talitrida</taxon>
        <taxon>Talitroidea</taxon>
        <taxon>Hyalellidae</taxon>
        <taxon>Hyalella</taxon>
    </lineage>
</organism>
<gene>
    <name evidence="5" type="primary">LOC108677708</name>
</gene>
<dbReference type="RefSeq" id="XP_018021464.1">
    <property type="nucleotide sequence ID" value="XM_018165975.2"/>
</dbReference>
<accession>A0A8B7P5P9</accession>
<evidence type="ECO:0000256" key="1">
    <source>
        <dbReference type="ARBA" id="ARBA00022676"/>
    </source>
</evidence>
<keyword evidence="1 3" id="KW-0328">Glycosyltransferase</keyword>
<keyword evidence="3" id="KW-0735">Signal-anchor</keyword>
<feature type="transmembrane region" description="Helical" evidence="3">
    <location>
        <begin position="21"/>
        <end position="37"/>
    </location>
</feature>
<keyword evidence="3" id="KW-0333">Golgi apparatus</keyword>
<dbReference type="Gene3D" id="3.40.50.11350">
    <property type="match status" value="1"/>
</dbReference>
<reference evidence="5" key="1">
    <citation type="submission" date="2025-08" db="UniProtKB">
        <authorList>
            <consortium name="RefSeq"/>
        </authorList>
    </citation>
    <scope>IDENTIFICATION</scope>
    <source>
        <tissue evidence="5">Whole organism</tissue>
    </source>
</reference>
<keyword evidence="3" id="KW-0472">Membrane</keyword>
<dbReference type="OrthoDB" id="10010525at2759"/>
<dbReference type="GO" id="GO:0032580">
    <property type="term" value="C:Golgi cisterna membrane"/>
    <property type="evidence" value="ECO:0007669"/>
    <property type="project" value="UniProtKB-SubCell"/>
</dbReference>
<dbReference type="OMA" id="ERNHYSS"/>
<dbReference type="EC" id="2.4.1.-" evidence="3"/>
<dbReference type="KEGG" id="hazt:108677708"/>
<name>A0A8B7P5P9_HYAAZ</name>
<protein>
    <recommendedName>
        <fullName evidence="3">L-Fucosyltransferase</fullName>
        <ecNumber evidence="3">2.4.1.-</ecNumber>
    </recommendedName>
</protein>
<evidence type="ECO:0000313" key="5">
    <source>
        <dbReference type="RefSeq" id="XP_018021464.1"/>
    </source>
</evidence>
<evidence type="ECO:0000313" key="4">
    <source>
        <dbReference type="Proteomes" id="UP000694843"/>
    </source>
</evidence>
<proteinExistence type="inferred from homology"/>
<keyword evidence="4" id="KW-1185">Reference proteome</keyword>
<evidence type="ECO:0000256" key="3">
    <source>
        <dbReference type="RuleBase" id="RU363129"/>
    </source>
</evidence>